<dbReference type="AlphaFoldDB" id="A0AA35JSY3"/>
<evidence type="ECO:0000313" key="1">
    <source>
        <dbReference type="EMBL" id="CAI5765165.1"/>
    </source>
</evidence>
<sequence length="153" mass="16786">MFFIIFKAVSKPLVGEVKKSVTTFGNPDIPKKPTPTPTAKSSSRFHLSILCISTTIFTSVKNTAASNFPISTGYLQGTLHLPQQLGSLRGRPLGWEVCPLKSVTSFNSEEGQVLIEPLKAQVNLLWVSPMSNILFPMVTSQMLPGNPLWVHFT</sequence>
<name>A0AA35JSY3_9SAUR</name>
<proteinExistence type="predicted"/>
<gene>
    <name evidence="1" type="ORF">PODLI_1B019017</name>
</gene>
<protein>
    <submittedName>
        <fullName evidence="1">Uncharacterized protein</fullName>
    </submittedName>
</protein>
<keyword evidence="2" id="KW-1185">Reference proteome</keyword>
<accession>A0AA35JSY3</accession>
<reference evidence="1" key="1">
    <citation type="submission" date="2022-12" db="EMBL/GenBank/DDBJ databases">
        <authorList>
            <person name="Alioto T."/>
            <person name="Alioto T."/>
            <person name="Gomez Garrido J."/>
        </authorList>
    </citation>
    <scope>NUCLEOTIDE SEQUENCE</scope>
</reference>
<dbReference type="Proteomes" id="UP001178461">
    <property type="component" value="Chromosome 2"/>
</dbReference>
<organism evidence="1 2">
    <name type="scientific">Podarcis lilfordi</name>
    <name type="common">Lilford's wall lizard</name>
    <dbReference type="NCBI Taxonomy" id="74358"/>
    <lineage>
        <taxon>Eukaryota</taxon>
        <taxon>Metazoa</taxon>
        <taxon>Chordata</taxon>
        <taxon>Craniata</taxon>
        <taxon>Vertebrata</taxon>
        <taxon>Euteleostomi</taxon>
        <taxon>Lepidosauria</taxon>
        <taxon>Squamata</taxon>
        <taxon>Bifurcata</taxon>
        <taxon>Unidentata</taxon>
        <taxon>Episquamata</taxon>
        <taxon>Laterata</taxon>
        <taxon>Lacertibaenia</taxon>
        <taxon>Lacertidae</taxon>
        <taxon>Podarcis</taxon>
    </lineage>
</organism>
<dbReference type="EMBL" id="OX395127">
    <property type="protein sequence ID" value="CAI5765165.1"/>
    <property type="molecule type" value="Genomic_DNA"/>
</dbReference>
<evidence type="ECO:0000313" key="2">
    <source>
        <dbReference type="Proteomes" id="UP001178461"/>
    </source>
</evidence>